<dbReference type="AlphaFoldDB" id="W6TZK9"/>
<keyword evidence="1" id="KW-0812">Transmembrane</keyword>
<dbReference type="GeneID" id="36346591"/>
<sequence length="251" mass="28831">MKVVQDFQDMHHICACARLNNSSAPFIKGVAKWLLAKVRQRNKRAFSNSKVANEHESTCKCIGGNQMTCISADEYFLLARMRQAFIFLSLVVSLILFTMTASWQYLGGHLTNTETNYSISYPVLLHLTHIVPVVTTTNIALLLVIVILFRDQLLKRQCVEKVELDSAKFLIKGGFHKLMPYDDLSLRYYLKNSETNQNQTVDMLSFFIRNLALFILKLQRETKSAQLCNMHARVKYSIITQLKSDLKIINF</sequence>
<dbReference type="RefSeq" id="XP_024345461.1">
    <property type="nucleotide sequence ID" value="XM_024500125.1"/>
</dbReference>
<dbReference type="EMBL" id="APAU02000290">
    <property type="protein sequence ID" value="EUB54265.1"/>
    <property type="molecule type" value="Genomic_DNA"/>
</dbReference>
<evidence type="ECO:0000313" key="3">
    <source>
        <dbReference type="Proteomes" id="UP000019149"/>
    </source>
</evidence>
<name>W6TZK9_ECHGR</name>
<accession>W6TZK9</accession>
<gene>
    <name evidence="2" type="ORF">EGR_10876</name>
</gene>
<feature type="transmembrane region" description="Helical" evidence="1">
    <location>
        <begin position="126"/>
        <end position="149"/>
    </location>
</feature>
<feature type="transmembrane region" description="Helical" evidence="1">
    <location>
        <begin position="84"/>
        <end position="106"/>
    </location>
</feature>
<dbReference type="Proteomes" id="UP000019149">
    <property type="component" value="Unassembled WGS sequence"/>
</dbReference>
<organism evidence="2 3">
    <name type="scientific">Echinococcus granulosus</name>
    <name type="common">Hydatid tapeworm</name>
    <dbReference type="NCBI Taxonomy" id="6210"/>
    <lineage>
        <taxon>Eukaryota</taxon>
        <taxon>Metazoa</taxon>
        <taxon>Spiralia</taxon>
        <taxon>Lophotrochozoa</taxon>
        <taxon>Platyhelminthes</taxon>
        <taxon>Cestoda</taxon>
        <taxon>Eucestoda</taxon>
        <taxon>Cyclophyllidea</taxon>
        <taxon>Taeniidae</taxon>
        <taxon>Echinococcus</taxon>
        <taxon>Echinococcus granulosus group</taxon>
    </lineage>
</organism>
<keyword evidence="3" id="KW-1185">Reference proteome</keyword>
<protein>
    <submittedName>
        <fullName evidence="2">Uncharacterized protein</fullName>
    </submittedName>
</protein>
<dbReference type="CTD" id="36346591"/>
<dbReference type="KEGG" id="egl:EGR_10876"/>
<keyword evidence="1" id="KW-0472">Membrane</keyword>
<proteinExistence type="predicted"/>
<keyword evidence="1" id="KW-1133">Transmembrane helix</keyword>
<evidence type="ECO:0000256" key="1">
    <source>
        <dbReference type="SAM" id="Phobius"/>
    </source>
</evidence>
<reference evidence="2 3" key="1">
    <citation type="journal article" date="2013" name="Nat. Genet.">
        <title>The genome of the hydatid tapeworm Echinococcus granulosus.</title>
        <authorList>
            <person name="Zheng H."/>
            <person name="Zhang W."/>
            <person name="Zhang L."/>
            <person name="Zhang Z."/>
            <person name="Li J."/>
            <person name="Lu G."/>
            <person name="Zhu Y."/>
            <person name="Wang Y."/>
            <person name="Huang Y."/>
            <person name="Liu J."/>
            <person name="Kang H."/>
            <person name="Chen J."/>
            <person name="Wang L."/>
            <person name="Chen A."/>
            <person name="Yu S."/>
            <person name="Gao Z."/>
            <person name="Jin L."/>
            <person name="Gu W."/>
            <person name="Wang Z."/>
            <person name="Zhao L."/>
            <person name="Shi B."/>
            <person name="Wen H."/>
            <person name="Lin R."/>
            <person name="Jones M.K."/>
            <person name="Brejova B."/>
            <person name="Vinar T."/>
            <person name="Zhao G."/>
            <person name="McManus D.P."/>
            <person name="Chen Z."/>
            <person name="Zhou Y."/>
            <person name="Wang S."/>
        </authorList>
    </citation>
    <scope>NUCLEOTIDE SEQUENCE [LARGE SCALE GENOMIC DNA]</scope>
</reference>
<comment type="caution">
    <text evidence="2">The sequence shown here is derived from an EMBL/GenBank/DDBJ whole genome shotgun (WGS) entry which is preliminary data.</text>
</comment>
<evidence type="ECO:0000313" key="2">
    <source>
        <dbReference type="EMBL" id="EUB54265.1"/>
    </source>
</evidence>